<feature type="region of interest" description="Disordered" evidence="1">
    <location>
        <begin position="82"/>
        <end position="116"/>
    </location>
</feature>
<keyword evidence="3" id="KW-1185">Reference proteome</keyword>
<reference evidence="2" key="1">
    <citation type="submission" date="2023-06" db="EMBL/GenBank/DDBJ databases">
        <title>Genome-scale phylogeny and comparative genomics of the fungal order Sordariales.</title>
        <authorList>
            <consortium name="Lawrence Berkeley National Laboratory"/>
            <person name="Hensen N."/>
            <person name="Bonometti L."/>
            <person name="Westerberg I."/>
            <person name="Brannstrom I.O."/>
            <person name="Guillou S."/>
            <person name="Cros-Aarteil S."/>
            <person name="Calhoun S."/>
            <person name="Haridas S."/>
            <person name="Kuo A."/>
            <person name="Mondo S."/>
            <person name="Pangilinan J."/>
            <person name="Riley R."/>
            <person name="Labutti K."/>
            <person name="Andreopoulos B."/>
            <person name="Lipzen A."/>
            <person name="Chen C."/>
            <person name="Yanf M."/>
            <person name="Daum C."/>
            <person name="Ng V."/>
            <person name="Clum A."/>
            <person name="Steindorff A."/>
            <person name="Ohm R."/>
            <person name="Martin F."/>
            <person name="Silar P."/>
            <person name="Natvig D."/>
            <person name="Lalanne C."/>
            <person name="Gautier V."/>
            <person name="Ament-Velasquez S.L."/>
            <person name="Kruys A."/>
            <person name="Hutchinson M.I."/>
            <person name="Powell A.J."/>
            <person name="Barry K."/>
            <person name="Miller A.N."/>
            <person name="Grigoriev I.V."/>
            <person name="Debuchy R."/>
            <person name="Gladieux P."/>
            <person name="Thoren M.H."/>
            <person name="Johannesson H."/>
        </authorList>
    </citation>
    <scope>NUCLEOTIDE SEQUENCE</scope>
    <source>
        <strain evidence="2">SMH2532-1</strain>
    </source>
</reference>
<feature type="compositionally biased region" description="Polar residues" evidence="1">
    <location>
        <begin position="90"/>
        <end position="116"/>
    </location>
</feature>
<protein>
    <submittedName>
        <fullName evidence="2">Uncharacterized protein</fullName>
    </submittedName>
</protein>
<dbReference type="EMBL" id="JAULSV010000006">
    <property type="protein sequence ID" value="KAK0640748.1"/>
    <property type="molecule type" value="Genomic_DNA"/>
</dbReference>
<evidence type="ECO:0000313" key="3">
    <source>
        <dbReference type="Proteomes" id="UP001174936"/>
    </source>
</evidence>
<evidence type="ECO:0000256" key="1">
    <source>
        <dbReference type="SAM" id="MobiDB-lite"/>
    </source>
</evidence>
<dbReference type="AlphaFoldDB" id="A0AA40CKF5"/>
<name>A0AA40CKF5_9PEZI</name>
<proteinExistence type="predicted"/>
<evidence type="ECO:0000313" key="2">
    <source>
        <dbReference type="EMBL" id="KAK0640748.1"/>
    </source>
</evidence>
<comment type="caution">
    <text evidence="2">The sequence shown here is derived from an EMBL/GenBank/DDBJ whole genome shotgun (WGS) entry which is preliminary data.</text>
</comment>
<organism evidence="2 3">
    <name type="scientific">Cercophora newfieldiana</name>
    <dbReference type="NCBI Taxonomy" id="92897"/>
    <lineage>
        <taxon>Eukaryota</taxon>
        <taxon>Fungi</taxon>
        <taxon>Dikarya</taxon>
        <taxon>Ascomycota</taxon>
        <taxon>Pezizomycotina</taxon>
        <taxon>Sordariomycetes</taxon>
        <taxon>Sordariomycetidae</taxon>
        <taxon>Sordariales</taxon>
        <taxon>Lasiosphaeriaceae</taxon>
        <taxon>Cercophora</taxon>
    </lineage>
</organism>
<dbReference type="Proteomes" id="UP001174936">
    <property type="component" value="Unassembled WGS sequence"/>
</dbReference>
<accession>A0AA40CKF5</accession>
<gene>
    <name evidence="2" type="ORF">B0T16DRAFT_393157</name>
</gene>
<sequence>MKSAFCFSASRPTIQSKRSHQFFNNEDKSKGECTWYEHRGCTGQKYKKAEDKKLQDGNGKFNDFIMCTPKCSVQSRQRAALSSALPFRTGDSSTPNTSTSDRNTNSACNSSKYMPL</sequence>